<name>A0A6H5FZ02_9HEMI</name>
<dbReference type="PANTHER" id="PTHR45748:SF7">
    <property type="entry name" value="1-PHOSPHATIDYLINOSITOL 3-PHOSPHATE 5-KINASE-RELATED"/>
    <property type="match status" value="1"/>
</dbReference>
<dbReference type="OrthoDB" id="158357at2759"/>
<organism evidence="3 4">
    <name type="scientific">Nesidiocoris tenuis</name>
    <dbReference type="NCBI Taxonomy" id="355587"/>
    <lineage>
        <taxon>Eukaryota</taxon>
        <taxon>Metazoa</taxon>
        <taxon>Ecdysozoa</taxon>
        <taxon>Arthropoda</taxon>
        <taxon>Hexapoda</taxon>
        <taxon>Insecta</taxon>
        <taxon>Pterygota</taxon>
        <taxon>Neoptera</taxon>
        <taxon>Paraneoptera</taxon>
        <taxon>Hemiptera</taxon>
        <taxon>Heteroptera</taxon>
        <taxon>Panheteroptera</taxon>
        <taxon>Cimicomorpha</taxon>
        <taxon>Miridae</taxon>
        <taxon>Dicyphina</taxon>
        <taxon>Nesidiocoris</taxon>
    </lineage>
</organism>
<dbReference type="InterPro" id="IPR027483">
    <property type="entry name" value="PInositol-4-P-4/5-kinase_C_sf"/>
</dbReference>
<dbReference type="Pfam" id="PF01504">
    <property type="entry name" value="PIP5K"/>
    <property type="match status" value="1"/>
</dbReference>
<sequence length="278" mass="31617">MDHHKNHQPHGHGNAHYVKHASTQHNNTHGQEAERKNADAKKMILPSSQRLAANQREPTQVRQPATANGLKRLVSYWWFLGDLRVCVYCGRVVLTYLKSAEINSELSPEHLALLNELQEKFGDSSDLEVVEGKIVATPDREEIRRKQSVGYQEERFGSSGSPLYVLPHSKTVLMQAIHNDTLFLASQSVMDYSLLVGLDETNSHLVLGIIDYIRGYTWDKKIETMVKRIGQAKDPTIIPADEYRKRFIAAMHRYFLPVPDRWTGLCQGIDVYTRDIAG</sequence>
<proteinExistence type="predicted"/>
<keyword evidence="1" id="KW-0067">ATP-binding</keyword>
<dbReference type="GO" id="GO:0005524">
    <property type="term" value="F:ATP binding"/>
    <property type="evidence" value="ECO:0007669"/>
    <property type="project" value="UniProtKB-UniRule"/>
</dbReference>
<keyword evidence="4" id="KW-1185">Reference proteome</keyword>
<dbReference type="SUPFAM" id="SSF56104">
    <property type="entry name" value="SAICAR synthase-like"/>
    <property type="match status" value="1"/>
</dbReference>
<evidence type="ECO:0000256" key="1">
    <source>
        <dbReference type="PROSITE-ProRule" id="PRU00781"/>
    </source>
</evidence>
<dbReference type="InterPro" id="IPR002498">
    <property type="entry name" value="PInositol-4-P-4/5-kinase_core"/>
</dbReference>
<evidence type="ECO:0000313" key="3">
    <source>
        <dbReference type="EMBL" id="CAA9994908.1"/>
    </source>
</evidence>
<dbReference type="GO" id="GO:0046854">
    <property type="term" value="P:phosphatidylinositol phosphate biosynthetic process"/>
    <property type="evidence" value="ECO:0007669"/>
    <property type="project" value="TreeGrafter"/>
</dbReference>
<protein>
    <recommendedName>
        <fullName evidence="2">PIPK domain-containing protein</fullName>
    </recommendedName>
</protein>
<gene>
    <name evidence="3" type="ORF">NTEN_LOCUS1724</name>
</gene>
<dbReference type="GO" id="GO:0000285">
    <property type="term" value="F:1-phosphatidylinositol-3-phosphate 5-kinase activity"/>
    <property type="evidence" value="ECO:0007669"/>
    <property type="project" value="TreeGrafter"/>
</dbReference>
<dbReference type="SMART" id="SM00330">
    <property type="entry name" value="PIPKc"/>
    <property type="match status" value="1"/>
</dbReference>
<dbReference type="GO" id="GO:0010008">
    <property type="term" value="C:endosome membrane"/>
    <property type="evidence" value="ECO:0007669"/>
    <property type="project" value="TreeGrafter"/>
</dbReference>
<dbReference type="PANTHER" id="PTHR45748">
    <property type="entry name" value="1-PHOSPHATIDYLINOSITOL 3-PHOSPHATE 5-KINASE-RELATED"/>
    <property type="match status" value="1"/>
</dbReference>
<evidence type="ECO:0000259" key="2">
    <source>
        <dbReference type="PROSITE" id="PS51455"/>
    </source>
</evidence>
<reference evidence="3 4" key="1">
    <citation type="submission" date="2020-02" db="EMBL/GenBank/DDBJ databases">
        <authorList>
            <person name="Ferguson B K."/>
        </authorList>
    </citation>
    <scope>NUCLEOTIDE SEQUENCE [LARGE SCALE GENOMIC DNA]</scope>
</reference>
<dbReference type="EMBL" id="CADCXU010002805">
    <property type="protein sequence ID" value="CAA9994908.1"/>
    <property type="molecule type" value="Genomic_DNA"/>
</dbReference>
<keyword evidence="1" id="KW-0418">Kinase</keyword>
<evidence type="ECO:0000313" key="4">
    <source>
        <dbReference type="Proteomes" id="UP000479000"/>
    </source>
</evidence>
<feature type="domain" description="PIPK" evidence="2">
    <location>
        <begin position="1"/>
        <end position="255"/>
    </location>
</feature>
<dbReference type="AlphaFoldDB" id="A0A6H5FZ02"/>
<keyword evidence="1" id="KW-0808">Transferase</keyword>
<dbReference type="Gene3D" id="3.30.810.10">
    <property type="entry name" value="2-Layer Sandwich"/>
    <property type="match status" value="1"/>
</dbReference>
<keyword evidence="1" id="KW-0547">Nucleotide-binding</keyword>
<accession>A0A6H5FZ02</accession>
<dbReference type="PROSITE" id="PS51455">
    <property type="entry name" value="PIPK"/>
    <property type="match status" value="1"/>
</dbReference>
<dbReference type="Proteomes" id="UP000479000">
    <property type="component" value="Unassembled WGS sequence"/>
</dbReference>